<keyword evidence="3" id="KW-1185">Reference proteome</keyword>
<dbReference type="OrthoDB" id="869379at2"/>
<feature type="domain" description="AB hydrolase-1" evidence="1">
    <location>
        <begin position="318"/>
        <end position="588"/>
    </location>
</feature>
<proteinExistence type="predicted"/>
<name>A0A5C5VBR4_9BACT</name>
<dbReference type="Gene3D" id="3.40.50.1820">
    <property type="entry name" value="alpha/beta hydrolase"/>
    <property type="match status" value="1"/>
</dbReference>
<dbReference type="RefSeq" id="WP_146561555.1">
    <property type="nucleotide sequence ID" value="NZ_SIHJ01000001.1"/>
</dbReference>
<dbReference type="InterPro" id="IPR029058">
    <property type="entry name" value="AB_hydrolase_fold"/>
</dbReference>
<dbReference type="Pfam" id="PF12697">
    <property type="entry name" value="Abhydrolase_6"/>
    <property type="match status" value="1"/>
</dbReference>
<evidence type="ECO:0000259" key="1">
    <source>
        <dbReference type="Pfam" id="PF12697"/>
    </source>
</evidence>
<comment type="caution">
    <text evidence="2">The sequence shown here is derived from an EMBL/GenBank/DDBJ whole genome shotgun (WGS) entry which is preliminary data.</text>
</comment>
<sequence length="638" mass="71713">MDALSPMGARPSARTEQLLRQLDLLGELSGDRPALIAAIDKLSTPMTRQAHRYAMAELAYLGASEQRDPARATELYGTSLRNAYAYLFDDAAAVSEFDPHFRGACDLYNQSLEGLLRLVSKEGQLRPGERRTLKTAHHVCSFNVVLRSSGWHDEDLDRFEFVSDYQVNGLRNHFHSYGLGVPLIALRRRHDTEDPAEAYMPERLSFPLTAFLRVNTESAPEDRVRNVSHNEHDLVNPAEPAPAFVLELHDPLDRQTISIRDRVVPLESDLSTPLAYYLNQPALRKDEISTLGLLRPDSVKKLQGLYMLEPYDPHKMPVLMVHGLWSSPVTWMEMFNDLRSDPNVRDHYQFWFYLYPSGQPFQASAAQLRQDLDRLRADLDPQRRAPALDQMVLVGHSMGGLVSRMQSVDSKRLFWEANTERPFESLIADQETKGTLASTYFFRPNPSVRRVVTIGSPHRGSKFANGLTTWLGRKLIAAPMRAMQGRQQLFAQNPGYFRLHSPVSLRTSIDSLAPDSTLLPPLLDAPPGPWVSYHNIMGDAPESGWRTLIGSEGDGVVALDSARLDGSPQLDSQLVVPSDHLTLHRHPQSILEVRRILLEQVSELQSPGYGYPRVQLATQHFDGDAPRTAVAPADRHAH</sequence>
<protein>
    <submittedName>
        <fullName evidence="2">Alpha/beta hydrolase family protein</fullName>
    </submittedName>
</protein>
<evidence type="ECO:0000313" key="2">
    <source>
        <dbReference type="EMBL" id="TWT35407.1"/>
    </source>
</evidence>
<dbReference type="EMBL" id="SIHJ01000001">
    <property type="protein sequence ID" value="TWT35407.1"/>
    <property type="molecule type" value="Genomic_DNA"/>
</dbReference>
<gene>
    <name evidence="2" type="ORF">KOR34_02980</name>
</gene>
<reference evidence="2 3" key="1">
    <citation type="submission" date="2019-02" db="EMBL/GenBank/DDBJ databases">
        <title>Deep-cultivation of Planctomycetes and their phenomic and genomic characterization uncovers novel biology.</title>
        <authorList>
            <person name="Wiegand S."/>
            <person name="Jogler M."/>
            <person name="Boedeker C."/>
            <person name="Pinto D."/>
            <person name="Vollmers J."/>
            <person name="Rivas-Marin E."/>
            <person name="Kohn T."/>
            <person name="Peeters S.H."/>
            <person name="Heuer A."/>
            <person name="Rast P."/>
            <person name="Oberbeckmann S."/>
            <person name="Bunk B."/>
            <person name="Jeske O."/>
            <person name="Meyerdierks A."/>
            <person name="Storesund J.E."/>
            <person name="Kallscheuer N."/>
            <person name="Luecker S."/>
            <person name="Lage O.M."/>
            <person name="Pohl T."/>
            <person name="Merkel B.J."/>
            <person name="Hornburger P."/>
            <person name="Mueller R.-W."/>
            <person name="Bruemmer F."/>
            <person name="Labrenz M."/>
            <person name="Spormann A.M."/>
            <person name="Op Den Camp H."/>
            <person name="Overmann J."/>
            <person name="Amann R."/>
            <person name="Jetten M.S.M."/>
            <person name="Mascher T."/>
            <person name="Medema M.H."/>
            <person name="Devos D.P."/>
            <person name="Kaster A.-K."/>
            <person name="Ovreas L."/>
            <person name="Rohde M."/>
            <person name="Galperin M.Y."/>
            <person name="Jogler C."/>
        </authorList>
    </citation>
    <scope>NUCLEOTIDE SEQUENCE [LARGE SCALE GENOMIC DNA]</scope>
    <source>
        <strain evidence="2 3">KOR34</strain>
    </source>
</reference>
<keyword evidence="2" id="KW-0378">Hydrolase</keyword>
<accession>A0A5C5VBR4</accession>
<dbReference type="SUPFAM" id="SSF53474">
    <property type="entry name" value="alpha/beta-Hydrolases"/>
    <property type="match status" value="1"/>
</dbReference>
<dbReference type="GO" id="GO:0016787">
    <property type="term" value="F:hydrolase activity"/>
    <property type="evidence" value="ECO:0007669"/>
    <property type="project" value="UniProtKB-KW"/>
</dbReference>
<dbReference type="AlphaFoldDB" id="A0A5C5VBR4"/>
<dbReference type="Proteomes" id="UP000316714">
    <property type="component" value="Unassembled WGS sequence"/>
</dbReference>
<organism evidence="2 3">
    <name type="scientific">Posidoniimonas corsicana</name>
    <dbReference type="NCBI Taxonomy" id="1938618"/>
    <lineage>
        <taxon>Bacteria</taxon>
        <taxon>Pseudomonadati</taxon>
        <taxon>Planctomycetota</taxon>
        <taxon>Planctomycetia</taxon>
        <taxon>Pirellulales</taxon>
        <taxon>Lacipirellulaceae</taxon>
        <taxon>Posidoniimonas</taxon>
    </lineage>
</organism>
<evidence type="ECO:0000313" key="3">
    <source>
        <dbReference type="Proteomes" id="UP000316714"/>
    </source>
</evidence>
<dbReference type="InterPro" id="IPR000073">
    <property type="entry name" value="AB_hydrolase_1"/>
</dbReference>